<dbReference type="CTD" id="201799"/>
<reference evidence="4" key="1">
    <citation type="submission" date="2025-08" db="UniProtKB">
        <authorList>
            <consortium name="RefSeq"/>
        </authorList>
    </citation>
    <scope>IDENTIFICATION</scope>
    <source>
        <tissue evidence="4">Blood</tissue>
    </source>
</reference>
<accession>A0AA97JY27</accession>
<keyword evidence="3" id="KW-1185">Reference proteome</keyword>
<dbReference type="Pfam" id="PF15102">
    <property type="entry name" value="TMEM154"/>
    <property type="match status" value="1"/>
</dbReference>
<dbReference type="PANTHER" id="PTHR36526">
    <property type="entry name" value="TRANSMEMBRANE PROTEIN 154"/>
    <property type="match status" value="1"/>
</dbReference>
<keyword evidence="1" id="KW-0472">Membrane</keyword>
<dbReference type="RefSeq" id="XP_054845532.1">
    <property type="nucleotide sequence ID" value="XM_054989557.1"/>
</dbReference>
<dbReference type="PANTHER" id="PTHR36526:SF1">
    <property type="entry name" value="TRANSMEMBRANE PROTEIN 154"/>
    <property type="match status" value="1"/>
</dbReference>
<gene>
    <name evidence="4" type="primary">TMEM154</name>
</gene>
<dbReference type="KEGG" id="emc:129336457"/>
<evidence type="ECO:0000256" key="2">
    <source>
        <dbReference type="SAM" id="SignalP"/>
    </source>
</evidence>
<feature type="transmembrane region" description="Helical" evidence="1">
    <location>
        <begin position="95"/>
        <end position="117"/>
    </location>
</feature>
<evidence type="ECO:0000313" key="4">
    <source>
        <dbReference type="RefSeq" id="XP_054845532.1"/>
    </source>
</evidence>
<protein>
    <submittedName>
        <fullName evidence="4">Transmembrane protein 154</fullName>
    </submittedName>
</protein>
<dbReference type="Proteomes" id="UP001190640">
    <property type="component" value="Chromosome 10"/>
</dbReference>
<sequence>MQERNFMLSLFLLLSETLACCGSTTGLADDEPSGDGMLTLTLQVTLGPSTTVALLTNGDQLLQTATTLTKTETGSSAATEVEDASGVEIGGLHPALIFGVPAALVLVLLVLLIFFVIKCRKRKECKQDELGSENCKSPIFEEDTPSVMEIEMEELDKWMNSLKQNAECEYLPPVKEEKDWNANTR</sequence>
<dbReference type="InterPro" id="IPR053087">
    <property type="entry name" value="TMEM154-like"/>
</dbReference>
<dbReference type="InterPro" id="IPR028064">
    <property type="entry name" value="TMEM154"/>
</dbReference>
<proteinExistence type="predicted"/>
<evidence type="ECO:0000256" key="1">
    <source>
        <dbReference type="SAM" id="Phobius"/>
    </source>
</evidence>
<keyword evidence="1 4" id="KW-0812">Transmembrane</keyword>
<dbReference type="GeneID" id="129336457"/>
<keyword evidence="1" id="KW-1133">Transmembrane helix</keyword>
<organism evidence="3 4">
    <name type="scientific">Eublepharis macularius</name>
    <name type="common">Leopard gecko</name>
    <name type="synonym">Cyrtodactylus macularius</name>
    <dbReference type="NCBI Taxonomy" id="481883"/>
    <lineage>
        <taxon>Eukaryota</taxon>
        <taxon>Metazoa</taxon>
        <taxon>Chordata</taxon>
        <taxon>Craniata</taxon>
        <taxon>Vertebrata</taxon>
        <taxon>Euteleostomi</taxon>
        <taxon>Lepidosauria</taxon>
        <taxon>Squamata</taxon>
        <taxon>Bifurcata</taxon>
        <taxon>Gekkota</taxon>
        <taxon>Eublepharidae</taxon>
        <taxon>Eublepharinae</taxon>
        <taxon>Eublepharis</taxon>
    </lineage>
</organism>
<dbReference type="AlphaFoldDB" id="A0AA97JY27"/>
<feature type="chain" id="PRO_5041689468" evidence="2">
    <location>
        <begin position="23"/>
        <end position="185"/>
    </location>
</feature>
<keyword evidence="2" id="KW-0732">Signal</keyword>
<evidence type="ECO:0000313" key="3">
    <source>
        <dbReference type="Proteomes" id="UP001190640"/>
    </source>
</evidence>
<name>A0AA97JY27_EUBMA</name>
<feature type="signal peptide" evidence="2">
    <location>
        <begin position="1"/>
        <end position="22"/>
    </location>
</feature>